<dbReference type="Gene3D" id="3.90.550.10">
    <property type="entry name" value="Spore Coat Polysaccharide Biosynthesis Protein SpsA, Chain A"/>
    <property type="match status" value="1"/>
</dbReference>
<sequence>MNARTPLVAPVAGLPRPARPSLCVVVPVHNEIDVLPLFLERLGAVLTMLPVVPEILFVDDGSRDGSLAWIERAAVTDSRIGLLQLSRNFGKEAAMTAGLDHAEAEVVVVMDADLQDPPEQLPRMLDAWFQGNDVIVMKRRSRNGDSPGKRIAAAAYYRLLARVGEIPIPVDVGDFRLMSRRAVLALRTLPERNRYMKGLFAWIGMPQVQLEFERPARAAGNTRWPLMKLIGLAADGLTSFSVLPLRFAGVAGMLAACFALVMALVYAGKTVLFGESVDGFPTLIVSIFFIGGLQLCGLGILGEYVGRIYTEVKQRPLYLRQSYRPARQQSDRLERQSV</sequence>
<dbReference type="SUPFAM" id="SSF53448">
    <property type="entry name" value="Nucleotide-diphospho-sugar transferases"/>
    <property type="match status" value="1"/>
</dbReference>
<feature type="transmembrane region" description="Helical" evidence="7">
    <location>
        <begin position="280"/>
        <end position="305"/>
    </location>
</feature>
<protein>
    <submittedName>
        <fullName evidence="9">Glycosyltransferase family 2 protein</fullName>
        <ecNumber evidence="9">2.4.-.-</ecNumber>
    </submittedName>
</protein>
<dbReference type="PANTHER" id="PTHR48090:SF1">
    <property type="entry name" value="PROPHAGE BACTOPRENOL GLUCOSYL TRANSFERASE HOMOLOG"/>
    <property type="match status" value="1"/>
</dbReference>
<keyword evidence="4 7" id="KW-0812">Transmembrane</keyword>
<keyword evidence="2 9" id="KW-0328">Glycosyltransferase</keyword>
<evidence type="ECO:0000256" key="7">
    <source>
        <dbReference type="SAM" id="Phobius"/>
    </source>
</evidence>
<evidence type="ECO:0000256" key="3">
    <source>
        <dbReference type="ARBA" id="ARBA00022679"/>
    </source>
</evidence>
<keyword evidence="10" id="KW-1185">Reference proteome</keyword>
<comment type="caution">
    <text evidence="9">The sequence shown here is derived from an EMBL/GenBank/DDBJ whole genome shotgun (WGS) entry which is preliminary data.</text>
</comment>
<evidence type="ECO:0000256" key="1">
    <source>
        <dbReference type="ARBA" id="ARBA00004141"/>
    </source>
</evidence>
<proteinExistence type="predicted"/>
<dbReference type="Proteomes" id="UP001254608">
    <property type="component" value="Unassembled WGS sequence"/>
</dbReference>
<comment type="subcellular location">
    <subcellularLocation>
        <location evidence="1">Membrane</location>
        <topology evidence="1">Multi-pass membrane protein</topology>
    </subcellularLocation>
</comment>
<keyword evidence="5 7" id="KW-1133">Transmembrane helix</keyword>
<dbReference type="Pfam" id="PF00535">
    <property type="entry name" value="Glycos_transf_2"/>
    <property type="match status" value="1"/>
</dbReference>
<accession>A0ABU2WGE4</accession>
<evidence type="ECO:0000256" key="2">
    <source>
        <dbReference type="ARBA" id="ARBA00022676"/>
    </source>
</evidence>
<dbReference type="EC" id="2.4.-.-" evidence="9"/>
<reference evidence="9 10" key="1">
    <citation type="submission" date="2023-09" db="EMBL/GenBank/DDBJ databases">
        <authorList>
            <person name="Rey-Velasco X."/>
        </authorList>
    </citation>
    <scope>NUCLEOTIDE SEQUENCE [LARGE SCALE GENOMIC DNA]</scope>
    <source>
        <strain evidence="9 10">W345</strain>
    </source>
</reference>
<evidence type="ECO:0000313" key="9">
    <source>
        <dbReference type="EMBL" id="MDT0496336.1"/>
    </source>
</evidence>
<feature type="domain" description="Glycosyltransferase 2-like" evidence="8">
    <location>
        <begin position="23"/>
        <end position="183"/>
    </location>
</feature>
<dbReference type="GO" id="GO:0016757">
    <property type="term" value="F:glycosyltransferase activity"/>
    <property type="evidence" value="ECO:0007669"/>
    <property type="project" value="UniProtKB-KW"/>
</dbReference>
<keyword evidence="6 7" id="KW-0472">Membrane</keyword>
<evidence type="ECO:0000256" key="4">
    <source>
        <dbReference type="ARBA" id="ARBA00022692"/>
    </source>
</evidence>
<evidence type="ECO:0000256" key="6">
    <source>
        <dbReference type="ARBA" id="ARBA00023136"/>
    </source>
</evidence>
<dbReference type="InterPro" id="IPR001173">
    <property type="entry name" value="Glyco_trans_2-like"/>
</dbReference>
<dbReference type="CDD" id="cd04187">
    <property type="entry name" value="DPM1_like_bac"/>
    <property type="match status" value="1"/>
</dbReference>
<dbReference type="InterPro" id="IPR050256">
    <property type="entry name" value="Glycosyltransferase_2"/>
</dbReference>
<feature type="transmembrane region" description="Helical" evidence="7">
    <location>
        <begin position="247"/>
        <end position="268"/>
    </location>
</feature>
<dbReference type="RefSeq" id="WP_311363729.1">
    <property type="nucleotide sequence ID" value="NZ_JAVRIC010000003.1"/>
</dbReference>
<gene>
    <name evidence="9" type="ORF">RM530_03005</name>
</gene>
<evidence type="ECO:0000313" key="10">
    <source>
        <dbReference type="Proteomes" id="UP001254608"/>
    </source>
</evidence>
<dbReference type="PANTHER" id="PTHR48090">
    <property type="entry name" value="UNDECAPRENYL-PHOSPHATE 4-DEOXY-4-FORMAMIDO-L-ARABINOSE TRANSFERASE-RELATED"/>
    <property type="match status" value="1"/>
</dbReference>
<organism evidence="9 10">
    <name type="scientific">Banduia mediterranea</name>
    <dbReference type="NCBI Taxonomy" id="3075609"/>
    <lineage>
        <taxon>Bacteria</taxon>
        <taxon>Pseudomonadati</taxon>
        <taxon>Pseudomonadota</taxon>
        <taxon>Gammaproteobacteria</taxon>
        <taxon>Nevskiales</taxon>
        <taxon>Algiphilaceae</taxon>
        <taxon>Banduia</taxon>
    </lineage>
</organism>
<dbReference type="EMBL" id="JAVRIC010000003">
    <property type="protein sequence ID" value="MDT0496336.1"/>
    <property type="molecule type" value="Genomic_DNA"/>
</dbReference>
<keyword evidence="3 9" id="KW-0808">Transferase</keyword>
<name>A0ABU2WGE4_9GAMM</name>
<evidence type="ECO:0000256" key="5">
    <source>
        <dbReference type="ARBA" id="ARBA00022989"/>
    </source>
</evidence>
<dbReference type="InterPro" id="IPR029044">
    <property type="entry name" value="Nucleotide-diphossugar_trans"/>
</dbReference>
<evidence type="ECO:0000259" key="8">
    <source>
        <dbReference type="Pfam" id="PF00535"/>
    </source>
</evidence>